<keyword evidence="3" id="KW-0479">Metal-binding</keyword>
<keyword evidence="8" id="KW-0234">DNA repair</keyword>
<proteinExistence type="inferred from homology"/>
<dbReference type="GO" id="GO:0003677">
    <property type="term" value="F:DNA binding"/>
    <property type="evidence" value="ECO:0007669"/>
    <property type="project" value="InterPro"/>
</dbReference>
<keyword evidence="11" id="KW-0255">Endonuclease</keyword>
<dbReference type="RefSeq" id="WP_080125272.1">
    <property type="nucleotide sequence ID" value="NZ_CP063064.1"/>
</dbReference>
<dbReference type="SMART" id="SM00478">
    <property type="entry name" value="ENDO3c"/>
    <property type="match status" value="1"/>
</dbReference>
<dbReference type="GO" id="GO:0006285">
    <property type="term" value="P:base-excision repair, AP site formation"/>
    <property type="evidence" value="ECO:0007669"/>
    <property type="project" value="TreeGrafter"/>
</dbReference>
<evidence type="ECO:0000256" key="8">
    <source>
        <dbReference type="ARBA" id="ARBA00023204"/>
    </source>
</evidence>
<dbReference type="Gene3D" id="1.10.1670.10">
    <property type="entry name" value="Helix-hairpin-Helix base-excision DNA repair enzymes (C-terminal)"/>
    <property type="match status" value="1"/>
</dbReference>
<dbReference type="GO" id="GO:0046872">
    <property type="term" value="F:metal ion binding"/>
    <property type="evidence" value="ECO:0007669"/>
    <property type="project" value="UniProtKB-KW"/>
</dbReference>
<evidence type="ECO:0000256" key="4">
    <source>
        <dbReference type="ARBA" id="ARBA00022763"/>
    </source>
</evidence>
<protein>
    <submittedName>
        <fullName evidence="11">Endonuclease III</fullName>
    </submittedName>
</protein>
<evidence type="ECO:0000256" key="9">
    <source>
        <dbReference type="ARBA" id="ARBA00023295"/>
    </source>
</evidence>
<dbReference type="PANTHER" id="PTHR10359">
    <property type="entry name" value="A/G-SPECIFIC ADENINE GLYCOSYLASE/ENDONUCLEASE III"/>
    <property type="match status" value="1"/>
</dbReference>
<dbReference type="Gene3D" id="1.10.340.30">
    <property type="entry name" value="Hypothetical protein, domain 2"/>
    <property type="match status" value="1"/>
</dbReference>
<keyword evidence="6" id="KW-0408">Iron</keyword>
<keyword evidence="4" id="KW-0227">DNA damage</keyword>
<evidence type="ECO:0000313" key="11">
    <source>
        <dbReference type="EMBL" id="QYC74672.1"/>
    </source>
</evidence>
<comment type="similarity">
    <text evidence="1">Belongs to the Nth/MutY family.</text>
</comment>
<reference evidence="11" key="1">
    <citation type="journal article" date="2021" name="Front. Microbiol.">
        <title>Generation of Tetracycline and Rifamycin Resistant Chlamydia Suis Recombinants.</title>
        <authorList>
            <person name="Marti H."/>
            <person name="Bommana S."/>
            <person name="Read T.D."/>
            <person name="Pesch T."/>
            <person name="Prahauser B."/>
            <person name="Dean D."/>
            <person name="Borel N."/>
        </authorList>
    </citation>
    <scope>NUCLEOTIDE SEQUENCE</scope>
    <source>
        <strain evidence="11">208.1</strain>
    </source>
</reference>
<dbReference type="Proteomes" id="UP000825134">
    <property type="component" value="Chromosome"/>
</dbReference>
<dbReference type="GO" id="GO:0004519">
    <property type="term" value="F:endonuclease activity"/>
    <property type="evidence" value="ECO:0007669"/>
    <property type="project" value="UniProtKB-KW"/>
</dbReference>
<dbReference type="GO" id="GO:0051539">
    <property type="term" value="F:4 iron, 4 sulfur cluster binding"/>
    <property type="evidence" value="ECO:0007669"/>
    <property type="project" value="UniProtKB-KW"/>
</dbReference>
<evidence type="ECO:0000313" key="12">
    <source>
        <dbReference type="Proteomes" id="UP000825134"/>
    </source>
</evidence>
<dbReference type="InterPro" id="IPR000445">
    <property type="entry name" value="HhH_motif"/>
</dbReference>
<evidence type="ECO:0000256" key="6">
    <source>
        <dbReference type="ARBA" id="ARBA00023004"/>
    </source>
</evidence>
<dbReference type="GO" id="GO:0019104">
    <property type="term" value="F:DNA N-glycosylase activity"/>
    <property type="evidence" value="ECO:0007669"/>
    <property type="project" value="TreeGrafter"/>
</dbReference>
<keyword evidence="5" id="KW-0378">Hydrolase</keyword>
<evidence type="ECO:0000259" key="10">
    <source>
        <dbReference type="SMART" id="SM00478"/>
    </source>
</evidence>
<dbReference type="AlphaFoldDB" id="A0AAQ0ELU5"/>
<keyword evidence="7" id="KW-0411">Iron-sulfur</keyword>
<dbReference type="InterPro" id="IPR023170">
    <property type="entry name" value="HhH_base_excis_C"/>
</dbReference>
<dbReference type="InterPro" id="IPR003265">
    <property type="entry name" value="HhH-GPD_domain"/>
</dbReference>
<name>A0AAQ0ELU5_9CHLA</name>
<evidence type="ECO:0000256" key="7">
    <source>
        <dbReference type="ARBA" id="ARBA00023014"/>
    </source>
</evidence>
<keyword evidence="9" id="KW-0326">Glycosidase</keyword>
<dbReference type="FunFam" id="1.10.340.30:FF:000001">
    <property type="entry name" value="Endonuclease III"/>
    <property type="match status" value="1"/>
</dbReference>
<evidence type="ECO:0000256" key="5">
    <source>
        <dbReference type="ARBA" id="ARBA00022801"/>
    </source>
</evidence>
<dbReference type="EMBL" id="CP063185">
    <property type="protein sequence ID" value="QYC74672.1"/>
    <property type="molecule type" value="Genomic_DNA"/>
</dbReference>
<dbReference type="CDD" id="cd00056">
    <property type="entry name" value="ENDO3c"/>
    <property type="match status" value="1"/>
</dbReference>
<keyword evidence="11" id="KW-0540">Nuclease</keyword>
<evidence type="ECO:0000256" key="3">
    <source>
        <dbReference type="ARBA" id="ARBA00022723"/>
    </source>
</evidence>
<evidence type="ECO:0000256" key="1">
    <source>
        <dbReference type="ARBA" id="ARBA00008343"/>
    </source>
</evidence>
<accession>A0AAQ0ELU5</accession>
<sequence length="213" mass="23777">MNEISGSSKRFFILNTLNRLFPSPEPSLKGWHSPFQLLIAILLSGNSTDKAVNTVTPALFAKAPDAKSMSALALSEIYSFIAPCGLGEQKANYIHKLSHILVQHYAQEPPRSLTELTKLPGVGRKTASVFLSIYYGENTFPVDTHILRLAHRWRLSTKRSPYAVEKDLVSFFGTTNSPKLHLQLIYYAREYCPALHHQIASCPICSFLTLRSG</sequence>
<organism evidence="11 12">
    <name type="scientific">Chlamydia suis</name>
    <dbReference type="NCBI Taxonomy" id="83559"/>
    <lineage>
        <taxon>Bacteria</taxon>
        <taxon>Pseudomonadati</taxon>
        <taxon>Chlamydiota</taxon>
        <taxon>Chlamydiia</taxon>
        <taxon>Chlamydiales</taxon>
        <taxon>Chlamydiaceae</taxon>
        <taxon>Chlamydia/Chlamydophila group</taxon>
        <taxon>Chlamydia</taxon>
    </lineage>
</organism>
<dbReference type="PANTHER" id="PTHR10359:SF18">
    <property type="entry name" value="ENDONUCLEASE III"/>
    <property type="match status" value="1"/>
</dbReference>
<dbReference type="Pfam" id="PF00730">
    <property type="entry name" value="HhH-GPD"/>
    <property type="match status" value="1"/>
</dbReference>
<gene>
    <name evidence="11" type="ORF">INQ84_01560</name>
</gene>
<dbReference type="SUPFAM" id="SSF48150">
    <property type="entry name" value="DNA-glycosylase"/>
    <property type="match status" value="1"/>
</dbReference>
<keyword evidence="2" id="KW-0004">4Fe-4S</keyword>
<dbReference type="Pfam" id="PF00633">
    <property type="entry name" value="HHH"/>
    <property type="match status" value="1"/>
</dbReference>
<dbReference type="InterPro" id="IPR011257">
    <property type="entry name" value="DNA_glycosylase"/>
</dbReference>
<dbReference type="PIRSF" id="PIRSF001435">
    <property type="entry name" value="Nth"/>
    <property type="match status" value="1"/>
</dbReference>
<feature type="domain" description="HhH-GPD" evidence="10">
    <location>
        <begin position="43"/>
        <end position="190"/>
    </location>
</feature>
<evidence type="ECO:0000256" key="2">
    <source>
        <dbReference type="ARBA" id="ARBA00022485"/>
    </source>
</evidence>